<comment type="caution">
    <text evidence="2">The sequence shown here is derived from an EMBL/GenBank/DDBJ whole genome shotgun (WGS) entry which is preliminary data.</text>
</comment>
<evidence type="ECO:0000256" key="1">
    <source>
        <dbReference type="SAM" id="SignalP"/>
    </source>
</evidence>
<sequence length="155" mass="17020">MKFTAAVVTGLLATSASALFDKYQPWGKRDYSCINAYSGPTENSTIAAGTTVEIKFDRNSGRCDSYLDAYPASNYSLWLYNNPVSVMNGVNSDAEVRIRQNDIPSNASSVAFSLPTDLPEVDDDTVWYLRLSTSLNTAPQMPSLFNVLGPFRIVQ</sequence>
<organism evidence="2 3">
    <name type="scientific">Aspergillus mulundensis</name>
    <dbReference type="NCBI Taxonomy" id="1810919"/>
    <lineage>
        <taxon>Eukaryota</taxon>
        <taxon>Fungi</taxon>
        <taxon>Dikarya</taxon>
        <taxon>Ascomycota</taxon>
        <taxon>Pezizomycotina</taxon>
        <taxon>Eurotiomycetes</taxon>
        <taxon>Eurotiomycetidae</taxon>
        <taxon>Eurotiales</taxon>
        <taxon>Aspergillaceae</taxon>
        <taxon>Aspergillus</taxon>
        <taxon>Aspergillus subgen. Nidulantes</taxon>
    </lineage>
</organism>
<proteinExistence type="predicted"/>
<dbReference type="AlphaFoldDB" id="A0A3D8T2X1"/>
<evidence type="ECO:0000313" key="2">
    <source>
        <dbReference type="EMBL" id="RDW92902.1"/>
    </source>
</evidence>
<dbReference type="RefSeq" id="XP_026608085.1">
    <property type="nucleotide sequence ID" value="XM_026742240.1"/>
</dbReference>
<dbReference type="Proteomes" id="UP000256690">
    <property type="component" value="Unassembled WGS sequence"/>
</dbReference>
<reference evidence="2 3" key="1">
    <citation type="journal article" date="2018" name="IMA Fungus">
        <title>IMA Genome-F 9: Draft genome sequence of Annulohypoxylon stygium, Aspergillus mulundensis, Berkeleyomyces basicola (syn. Thielaviopsis basicola), Ceratocystis smalleyi, two Cercospora beticola strains, Coleophoma cylindrospora, Fusarium fracticaudum, Phialophora cf. hyalina, and Morchella septimelata.</title>
        <authorList>
            <person name="Wingfield B.D."/>
            <person name="Bills G.F."/>
            <person name="Dong Y."/>
            <person name="Huang W."/>
            <person name="Nel W.J."/>
            <person name="Swalarsk-Parry B.S."/>
            <person name="Vaghefi N."/>
            <person name="Wilken P.M."/>
            <person name="An Z."/>
            <person name="de Beer Z.W."/>
            <person name="De Vos L."/>
            <person name="Chen L."/>
            <person name="Duong T.A."/>
            <person name="Gao Y."/>
            <person name="Hammerbacher A."/>
            <person name="Kikkert J.R."/>
            <person name="Li Y."/>
            <person name="Li H."/>
            <person name="Li K."/>
            <person name="Li Q."/>
            <person name="Liu X."/>
            <person name="Ma X."/>
            <person name="Naidoo K."/>
            <person name="Pethybridge S.J."/>
            <person name="Sun J."/>
            <person name="Steenkamp E.T."/>
            <person name="van der Nest M.A."/>
            <person name="van Wyk S."/>
            <person name="Wingfield M.J."/>
            <person name="Xiong C."/>
            <person name="Yue Q."/>
            <person name="Zhang X."/>
        </authorList>
    </citation>
    <scope>NUCLEOTIDE SEQUENCE [LARGE SCALE GENOMIC DNA]</scope>
    <source>
        <strain evidence="2 3">DSM 5745</strain>
    </source>
</reference>
<keyword evidence="3" id="KW-1185">Reference proteome</keyword>
<dbReference type="OrthoDB" id="2408539at2759"/>
<protein>
    <submittedName>
        <fullName evidence="2">Uncharacterized protein</fullName>
    </submittedName>
</protein>
<evidence type="ECO:0000313" key="3">
    <source>
        <dbReference type="Proteomes" id="UP000256690"/>
    </source>
</evidence>
<keyword evidence="1" id="KW-0732">Signal</keyword>
<gene>
    <name evidence="2" type="ORF">DSM5745_00224</name>
</gene>
<dbReference type="EMBL" id="PVWQ01000001">
    <property type="protein sequence ID" value="RDW92902.1"/>
    <property type="molecule type" value="Genomic_DNA"/>
</dbReference>
<dbReference type="GeneID" id="38110594"/>
<name>A0A3D8T2X1_9EURO</name>
<feature type="signal peptide" evidence="1">
    <location>
        <begin position="1"/>
        <end position="18"/>
    </location>
</feature>
<feature type="chain" id="PRO_5017720471" evidence="1">
    <location>
        <begin position="19"/>
        <end position="155"/>
    </location>
</feature>
<accession>A0A3D8T2X1</accession>